<reference evidence="1 2" key="1">
    <citation type="submission" date="2023-01" db="EMBL/GenBank/DDBJ databases">
        <title>Novel diversity within Roseofilum (Cyanobacteria; Desertifilaceae) from marine benthic mats with descriptions of four novel species.</title>
        <authorList>
            <person name="Wang Y."/>
            <person name="Berthold D.E."/>
            <person name="Hu J."/>
            <person name="Lefler F.W."/>
            <person name="Laughinghouse H.D. IV."/>
        </authorList>
    </citation>
    <scope>NUCLEOTIDE SEQUENCE [LARGE SCALE GENOMIC DNA]</scope>
    <source>
        <strain evidence="1 2">BLCC-M91</strain>
    </source>
</reference>
<dbReference type="Proteomes" id="UP001231370">
    <property type="component" value="Unassembled WGS sequence"/>
</dbReference>
<dbReference type="RefSeq" id="WP_283764854.1">
    <property type="nucleotide sequence ID" value="NZ_JAQPOK010000168.1"/>
</dbReference>
<keyword evidence="2" id="KW-1185">Reference proteome</keyword>
<accession>A0ABT7BQT5</accession>
<gene>
    <name evidence="1" type="ORF">PJF56_22080</name>
</gene>
<organism evidence="1 2">
    <name type="scientific">Roseofilum halophilum BLCC-M91</name>
    <dbReference type="NCBI Taxonomy" id="3022259"/>
    <lineage>
        <taxon>Bacteria</taxon>
        <taxon>Bacillati</taxon>
        <taxon>Cyanobacteriota</taxon>
        <taxon>Cyanophyceae</taxon>
        <taxon>Desertifilales</taxon>
        <taxon>Desertifilaceae</taxon>
        <taxon>Roseofilum</taxon>
        <taxon>Roseofilum halophilum</taxon>
    </lineage>
</organism>
<dbReference type="EMBL" id="JAQPOK010000168">
    <property type="protein sequence ID" value="MDJ1181559.1"/>
    <property type="molecule type" value="Genomic_DNA"/>
</dbReference>
<sequence length="53" mass="5735">MGVLYLGITRPYGEWLMGFVHWVEGRAGAESIRLYNPGQGGKAIAENPTAVLS</sequence>
<proteinExistence type="predicted"/>
<evidence type="ECO:0000313" key="1">
    <source>
        <dbReference type="EMBL" id="MDJ1181559.1"/>
    </source>
</evidence>
<evidence type="ECO:0000313" key="2">
    <source>
        <dbReference type="Proteomes" id="UP001231370"/>
    </source>
</evidence>
<name>A0ABT7BQT5_9CYAN</name>
<comment type="caution">
    <text evidence="1">The sequence shown here is derived from an EMBL/GenBank/DDBJ whole genome shotgun (WGS) entry which is preliminary data.</text>
</comment>
<protein>
    <submittedName>
        <fullName evidence="1">Uncharacterized protein</fullName>
    </submittedName>
</protein>